<keyword evidence="6" id="KW-1185">Reference proteome</keyword>
<organism evidence="5 6">
    <name type="scientific">Thalassiosira pseudonana</name>
    <name type="common">Marine diatom</name>
    <name type="synonym">Cyclotella nana</name>
    <dbReference type="NCBI Taxonomy" id="35128"/>
    <lineage>
        <taxon>Eukaryota</taxon>
        <taxon>Sar</taxon>
        <taxon>Stramenopiles</taxon>
        <taxon>Ochrophyta</taxon>
        <taxon>Bacillariophyta</taxon>
        <taxon>Coscinodiscophyceae</taxon>
        <taxon>Thalassiosirophycidae</taxon>
        <taxon>Thalassiosirales</taxon>
        <taxon>Thalassiosiraceae</taxon>
        <taxon>Thalassiosira</taxon>
    </lineage>
</organism>
<feature type="domain" description="PAS" evidence="4">
    <location>
        <begin position="21"/>
        <end position="70"/>
    </location>
</feature>
<evidence type="ECO:0000313" key="6">
    <source>
        <dbReference type="Proteomes" id="UP000001449"/>
    </source>
</evidence>
<reference evidence="5 6" key="1">
    <citation type="journal article" date="2004" name="Science">
        <title>The genome of the diatom Thalassiosira pseudonana: ecology, evolution, and metabolism.</title>
        <authorList>
            <person name="Armbrust E.V."/>
            <person name="Berges J.A."/>
            <person name="Bowler C."/>
            <person name="Green B.R."/>
            <person name="Martinez D."/>
            <person name="Putnam N.H."/>
            <person name="Zhou S."/>
            <person name="Allen A.E."/>
            <person name="Apt K.E."/>
            <person name="Bechner M."/>
            <person name="Brzezinski M.A."/>
            <person name="Chaal B.K."/>
            <person name="Chiovitti A."/>
            <person name="Davis A.K."/>
            <person name="Demarest M.S."/>
            <person name="Detter J.C."/>
            <person name="Glavina T."/>
            <person name="Goodstein D."/>
            <person name="Hadi M.Z."/>
            <person name="Hellsten U."/>
            <person name="Hildebrand M."/>
            <person name="Jenkins B.D."/>
            <person name="Jurka J."/>
            <person name="Kapitonov V.V."/>
            <person name="Kroger N."/>
            <person name="Lau W.W."/>
            <person name="Lane T.W."/>
            <person name="Larimer F.W."/>
            <person name="Lippmeier J.C."/>
            <person name="Lucas S."/>
            <person name="Medina M."/>
            <person name="Montsant A."/>
            <person name="Obornik M."/>
            <person name="Parker M.S."/>
            <person name="Palenik B."/>
            <person name="Pazour G.J."/>
            <person name="Richardson P.M."/>
            <person name="Rynearson T.A."/>
            <person name="Saito M.A."/>
            <person name="Schwartz D.C."/>
            <person name="Thamatrakoln K."/>
            <person name="Valentin K."/>
            <person name="Vardi A."/>
            <person name="Wilkerson F.P."/>
            <person name="Rokhsar D.S."/>
        </authorList>
    </citation>
    <scope>NUCLEOTIDE SEQUENCE [LARGE SCALE GENOMIC DNA]</scope>
    <source>
        <strain evidence="5 6">CCMP1335</strain>
    </source>
</reference>
<dbReference type="HOGENOM" id="CLU_080231_3_1_1"/>
<dbReference type="eggNOG" id="ENOG502RUMR">
    <property type="taxonomic scope" value="Eukaryota"/>
</dbReference>
<dbReference type="InterPro" id="IPR035965">
    <property type="entry name" value="PAS-like_dom_sf"/>
</dbReference>
<dbReference type="PROSITE" id="PS50112">
    <property type="entry name" value="PAS"/>
    <property type="match status" value="1"/>
</dbReference>
<dbReference type="PANTHER" id="PTHR47429:SF2">
    <property type="entry name" value="PROTEIN TWIN LOV 1"/>
    <property type="match status" value="1"/>
</dbReference>
<evidence type="ECO:0000313" key="5">
    <source>
        <dbReference type="EMBL" id="EED93583.1"/>
    </source>
</evidence>
<dbReference type="Proteomes" id="UP000001449">
    <property type="component" value="Chromosome 3"/>
</dbReference>
<dbReference type="Pfam" id="PF13426">
    <property type="entry name" value="PAS_9"/>
    <property type="match status" value="1"/>
</dbReference>
<keyword evidence="2" id="KW-0288">FMN</keyword>
<dbReference type="NCBIfam" id="TIGR00229">
    <property type="entry name" value="sensory_box"/>
    <property type="match status" value="1"/>
</dbReference>
<dbReference type="GeneID" id="7452793"/>
<evidence type="ECO:0000256" key="1">
    <source>
        <dbReference type="ARBA" id="ARBA00022630"/>
    </source>
</evidence>
<gene>
    <name evidence="5" type="ORF">THAPSDRAFT_33193</name>
</gene>
<protein>
    <recommendedName>
        <fullName evidence="4">PAS domain-containing protein</fullName>
    </recommendedName>
</protein>
<dbReference type="KEGG" id="tps:THAPSDRAFT_33193"/>
<feature type="non-terminal residue" evidence="5">
    <location>
        <position position="113"/>
    </location>
</feature>
<keyword evidence="3" id="KW-0157">Chromophore</keyword>
<dbReference type="SUPFAM" id="SSF55785">
    <property type="entry name" value="PYP-like sensor domain (PAS domain)"/>
    <property type="match status" value="1"/>
</dbReference>
<evidence type="ECO:0000256" key="2">
    <source>
        <dbReference type="ARBA" id="ARBA00022643"/>
    </source>
</evidence>
<dbReference type="InterPro" id="IPR000014">
    <property type="entry name" value="PAS"/>
</dbReference>
<evidence type="ECO:0000259" key="4">
    <source>
        <dbReference type="PROSITE" id="PS50112"/>
    </source>
</evidence>
<dbReference type="EMBL" id="CM000640">
    <property type="protein sequence ID" value="EED93583.1"/>
    <property type="molecule type" value="Genomic_DNA"/>
</dbReference>
<dbReference type="OMA" id="YAFDECV"/>
<reference evidence="5 6" key="2">
    <citation type="journal article" date="2008" name="Nature">
        <title>The Phaeodactylum genome reveals the evolutionary history of diatom genomes.</title>
        <authorList>
            <person name="Bowler C."/>
            <person name="Allen A.E."/>
            <person name="Badger J.H."/>
            <person name="Grimwood J."/>
            <person name="Jabbari K."/>
            <person name="Kuo A."/>
            <person name="Maheswari U."/>
            <person name="Martens C."/>
            <person name="Maumus F."/>
            <person name="Otillar R.P."/>
            <person name="Rayko E."/>
            <person name="Salamov A."/>
            <person name="Vandepoele K."/>
            <person name="Beszteri B."/>
            <person name="Gruber A."/>
            <person name="Heijde M."/>
            <person name="Katinka M."/>
            <person name="Mock T."/>
            <person name="Valentin K."/>
            <person name="Verret F."/>
            <person name="Berges J.A."/>
            <person name="Brownlee C."/>
            <person name="Cadoret J.P."/>
            <person name="Chiovitti A."/>
            <person name="Choi C.J."/>
            <person name="Coesel S."/>
            <person name="De Martino A."/>
            <person name="Detter J.C."/>
            <person name="Durkin C."/>
            <person name="Falciatore A."/>
            <person name="Fournet J."/>
            <person name="Haruta M."/>
            <person name="Huysman M.J."/>
            <person name="Jenkins B.D."/>
            <person name="Jiroutova K."/>
            <person name="Jorgensen R.E."/>
            <person name="Joubert Y."/>
            <person name="Kaplan A."/>
            <person name="Kroger N."/>
            <person name="Kroth P.G."/>
            <person name="La Roche J."/>
            <person name="Lindquist E."/>
            <person name="Lommer M."/>
            <person name="Martin-Jezequel V."/>
            <person name="Lopez P.J."/>
            <person name="Lucas S."/>
            <person name="Mangogna M."/>
            <person name="McGinnis K."/>
            <person name="Medlin L.K."/>
            <person name="Montsant A."/>
            <person name="Oudot-Le Secq M.P."/>
            <person name="Napoli C."/>
            <person name="Obornik M."/>
            <person name="Parker M.S."/>
            <person name="Petit J.L."/>
            <person name="Porcel B.M."/>
            <person name="Poulsen N."/>
            <person name="Robison M."/>
            <person name="Rychlewski L."/>
            <person name="Rynearson T.A."/>
            <person name="Schmutz J."/>
            <person name="Shapiro H."/>
            <person name="Siaut M."/>
            <person name="Stanley M."/>
            <person name="Sussman M.R."/>
            <person name="Taylor A.R."/>
            <person name="Vardi A."/>
            <person name="von Dassow P."/>
            <person name="Vyverman W."/>
            <person name="Willis A."/>
            <person name="Wyrwicz L.S."/>
            <person name="Rokhsar D.S."/>
            <person name="Weissenbach J."/>
            <person name="Armbrust E.V."/>
            <person name="Green B.R."/>
            <person name="Van de Peer Y."/>
            <person name="Grigoriev I.V."/>
        </authorList>
    </citation>
    <scope>NUCLEOTIDE SEQUENCE [LARGE SCALE GENOMIC DNA]</scope>
    <source>
        <strain evidence="5 6">CCMP1335</strain>
    </source>
</reference>
<dbReference type="PANTHER" id="PTHR47429">
    <property type="entry name" value="PROTEIN TWIN LOV 1"/>
    <property type="match status" value="1"/>
</dbReference>
<dbReference type="InParanoid" id="B8BWS9"/>
<dbReference type="PaxDb" id="35128-Thaps33193"/>
<dbReference type="AlphaFoldDB" id="B8BWS9"/>
<evidence type="ECO:0000256" key="3">
    <source>
        <dbReference type="ARBA" id="ARBA00022991"/>
    </source>
</evidence>
<keyword evidence="1" id="KW-0285">Flavoprotein</keyword>
<name>B8BWS9_THAPS</name>
<dbReference type="CDD" id="cd00130">
    <property type="entry name" value="PAS"/>
    <property type="match status" value="1"/>
</dbReference>
<dbReference type="Gene3D" id="3.30.450.20">
    <property type="entry name" value="PAS domain"/>
    <property type="match status" value="1"/>
</dbReference>
<dbReference type="RefSeq" id="XP_002288147.1">
    <property type="nucleotide sequence ID" value="XM_002288111.1"/>
</dbReference>
<sequence length="113" mass="12777">MLNASPDDSVSFCITDPHQPDNPVIYISGGFCKLTGYDFEDVVGKNCRFLQGEETSREDIKRISDALKEEKECSVNLLNYKKNGEKFVNEFFLTQLRTPSQELAYFIGIQAAV</sequence>
<dbReference type="FunFam" id="3.30.450.20:FF:000196">
    <property type="entry name" value="Predicted protein"/>
    <property type="match status" value="1"/>
</dbReference>
<accession>B8BWS9</accession>
<proteinExistence type="predicted"/>